<dbReference type="GO" id="GO:0003677">
    <property type="term" value="F:DNA binding"/>
    <property type="evidence" value="ECO:0007669"/>
    <property type="project" value="UniProtKB-KW"/>
</dbReference>
<organism evidence="6 7">
    <name type="scientific">Anaerotruncus colihominis</name>
    <dbReference type="NCBI Taxonomy" id="169435"/>
    <lineage>
        <taxon>Bacteria</taxon>
        <taxon>Bacillati</taxon>
        <taxon>Bacillota</taxon>
        <taxon>Clostridia</taxon>
        <taxon>Eubacteriales</taxon>
        <taxon>Oscillospiraceae</taxon>
        <taxon>Anaerotruncus</taxon>
    </lineage>
</organism>
<protein>
    <submittedName>
        <fullName evidence="6">LysR family transcriptional regulator</fullName>
    </submittedName>
</protein>
<dbReference type="GO" id="GO:0003700">
    <property type="term" value="F:DNA-binding transcription factor activity"/>
    <property type="evidence" value="ECO:0007669"/>
    <property type="project" value="InterPro"/>
</dbReference>
<comment type="similarity">
    <text evidence="1">Belongs to the LysR transcriptional regulatory family.</text>
</comment>
<feature type="domain" description="HTH lysR-type" evidence="5">
    <location>
        <begin position="1"/>
        <end position="58"/>
    </location>
</feature>
<evidence type="ECO:0000256" key="1">
    <source>
        <dbReference type="ARBA" id="ARBA00009437"/>
    </source>
</evidence>
<dbReference type="Pfam" id="PF03466">
    <property type="entry name" value="LysR_substrate"/>
    <property type="match status" value="1"/>
</dbReference>
<dbReference type="InterPro" id="IPR036388">
    <property type="entry name" value="WH-like_DNA-bd_sf"/>
</dbReference>
<reference evidence="6 7" key="1">
    <citation type="submission" date="2018-08" db="EMBL/GenBank/DDBJ databases">
        <title>Murine metabolic-syndrome-specific gut microbial biobank.</title>
        <authorList>
            <person name="Liu C."/>
        </authorList>
    </citation>
    <scope>NUCLEOTIDE SEQUENCE [LARGE SCALE GENOMIC DNA]</scope>
    <source>
        <strain evidence="6 7">28</strain>
    </source>
</reference>
<dbReference type="InterPro" id="IPR000847">
    <property type="entry name" value="LysR_HTH_N"/>
</dbReference>
<evidence type="ECO:0000313" key="7">
    <source>
        <dbReference type="Proteomes" id="UP000446866"/>
    </source>
</evidence>
<dbReference type="EMBL" id="QXWK01000015">
    <property type="protein sequence ID" value="NBH61753.1"/>
    <property type="molecule type" value="Genomic_DNA"/>
</dbReference>
<evidence type="ECO:0000256" key="2">
    <source>
        <dbReference type="ARBA" id="ARBA00023015"/>
    </source>
</evidence>
<dbReference type="SUPFAM" id="SSF46785">
    <property type="entry name" value="Winged helix' DNA-binding domain"/>
    <property type="match status" value="1"/>
</dbReference>
<dbReference type="Pfam" id="PF00126">
    <property type="entry name" value="HTH_1"/>
    <property type="match status" value="1"/>
</dbReference>
<dbReference type="PANTHER" id="PTHR30419">
    <property type="entry name" value="HTH-TYPE TRANSCRIPTIONAL REGULATOR YBHD"/>
    <property type="match status" value="1"/>
</dbReference>
<dbReference type="GO" id="GO:0005829">
    <property type="term" value="C:cytosol"/>
    <property type="evidence" value="ECO:0007669"/>
    <property type="project" value="TreeGrafter"/>
</dbReference>
<name>A0A845QLZ7_9FIRM</name>
<dbReference type="InterPro" id="IPR005119">
    <property type="entry name" value="LysR_subst-bd"/>
</dbReference>
<evidence type="ECO:0000259" key="5">
    <source>
        <dbReference type="PROSITE" id="PS50931"/>
    </source>
</evidence>
<accession>A0A845QLZ7</accession>
<dbReference type="Gene3D" id="1.10.10.10">
    <property type="entry name" value="Winged helix-like DNA-binding domain superfamily/Winged helix DNA-binding domain"/>
    <property type="match status" value="1"/>
</dbReference>
<keyword evidence="4" id="KW-0804">Transcription</keyword>
<comment type="caution">
    <text evidence="6">The sequence shown here is derived from an EMBL/GenBank/DDBJ whole genome shotgun (WGS) entry which is preliminary data.</text>
</comment>
<dbReference type="InterPro" id="IPR050950">
    <property type="entry name" value="HTH-type_LysR_regulators"/>
</dbReference>
<dbReference type="FunFam" id="1.10.10.10:FF:000001">
    <property type="entry name" value="LysR family transcriptional regulator"/>
    <property type="match status" value="1"/>
</dbReference>
<evidence type="ECO:0000256" key="4">
    <source>
        <dbReference type="ARBA" id="ARBA00023163"/>
    </source>
</evidence>
<proteinExistence type="inferred from homology"/>
<gene>
    <name evidence="6" type="ORF">D0435_08825</name>
</gene>
<dbReference type="SUPFAM" id="SSF53850">
    <property type="entry name" value="Periplasmic binding protein-like II"/>
    <property type="match status" value="1"/>
</dbReference>
<dbReference type="PRINTS" id="PR00039">
    <property type="entry name" value="HTHLYSR"/>
</dbReference>
<keyword evidence="7" id="KW-1185">Reference proteome</keyword>
<dbReference type="Proteomes" id="UP000446866">
    <property type="component" value="Unassembled WGS sequence"/>
</dbReference>
<dbReference type="PANTHER" id="PTHR30419:SF8">
    <property type="entry name" value="NITROGEN ASSIMILATION TRANSCRIPTIONAL ACTIVATOR-RELATED"/>
    <property type="match status" value="1"/>
</dbReference>
<dbReference type="PROSITE" id="PS50931">
    <property type="entry name" value="HTH_LYSR"/>
    <property type="match status" value="1"/>
</dbReference>
<evidence type="ECO:0000313" key="6">
    <source>
        <dbReference type="EMBL" id="NBH61753.1"/>
    </source>
</evidence>
<dbReference type="RefSeq" id="WP_160202039.1">
    <property type="nucleotide sequence ID" value="NZ_QXWK01000015.1"/>
</dbReference>
<keyword evidence="2" id="KW-0805">Transcription regulation</keyword>
<dbReference type="InterPro" id="IPR036390">
    <property type="entry name" value="WH_DNA-bd_sf"/>
</dbReference>
<dbReference type="AlphaFoldDB" id="A0A845QLZ7"/>
<sequence>MKLNQLYYFKCVCKHSNITKAAEELHISQPAITRSIHDLEEELGVTLFTRTNKNVSLTNEGKLFLYRSSEILSNLDSLTDEMRDLGYLRRTSIRIGVPPTIGTLILPRLPIIAAEQFQLELEISELSSYDALTAIENDNLDFTICLLGDQEYPMLEYYVLKDTSLCFCTNINHPLAKEKQIKIEQLADEKIIFFYPGELMQQTFERHSVTPKYILKSNQMLTICNYLAANLASTLQFPEAFAHYPQITAVPLSDNIPLPICLIKKKGKRLAKGASQLYHYIGTHSEDLFTPTLKTDHSLSL</sequence>
<dbReference type="CDD" id="cd05466">
    <property type="entry name" value="PBP2_LTTR_substrate"/>
    <property type="match status" value="1"/>
</dbReference>
<evidence type="ECO:0000256" key="3">
    <source>
        <dbReference type="ARBA" id="ARBA00023125"/>
    </source>
</evidence>
<dbReference type="Gene3D" id="3.40.190.290">
    <property type="match status" value="1"/>
</dbReference>
<keyword evidence="3" id="KW-0238">DNA-binding</keyword>